<organism evidence="2 3">
    <name type="scientific">Paenarthrobacter aromaticivorans</name>
    <dbReference type="NCBI Taxonomy" id="2849150"/>
    <lineage>
        <taxon>Bacteria</taxon>
        <taxon>Bacillati</taxon>
        <taxon>Actinomycetota</taxon>
        <taxon>Actinomycetes</taxon>
        <taxon>Micrococcales</taxon>
        <taxon>Micrococcaceae</taxon>
        <taxon>Paenarthrobacter</taxon>
    </lineage>
</organism>
<evidence type="ECO:0000259" key="1">
    <source>
        <dbReference type="SMART" id="SM00829"/>
    </source>
</evidence>
<accession>A0ABS6I4X6</accession>
<evidence type="ECO:0000313" key="2">
    <source>
        <dbReference type="EMBL" id="MBU8866773.1"/>
    </source>
</evidence>
<dbReference type="Pfam" id="PF08240">
    <property type="entry name" value="ADH_N"/>
    <property type="match status" value="1"/>
</dbReference>
<evidence type="ECO:0000313" key="3">
    <source>
        <dbReference type="Proteomes" id="UP000824166"/>
    </source>
</evidence>
<feature type="domain" description="Enoyl reductase (ER)" evidence="1">
    <location>
        <begin position="14"/>
        <end position="329"/>
    </location>
</feature>
<dbReference type="PANTHER" id="PTHR43677">
    <property type="entry name" value="SHORT-CHAIN DEHYDROGENASE/REDUCTASE"/>
    <property type="match status" value="1"/>
</dbReference>
<dbReference type="RefSeq" id="WP_216924920.1">
    <property type="nucleotide sequence ID" value="NZ_JAHOPC010000005.1"/>
</dbReference>
<dbReference type="Proteomes" id="UP000824166">
    <property type="component" value="Unassembled WGS sequence"/>
</dbReference>
<dbReference type="CDD" id="cd08268">
    <property type="entry name" value="MDR2"/>
    <property type="match status" value="1"/>
</dbReference>
<keyword evidence="3" id="KW-1185">Reference proteome</keyword>
<dbReference type="PANTHER" id="PTHR43677:SF4">
    <property type="entry name" value="QUINONE OXIDOREDUCTASE-LIKE PROTEIN 2"/>
    <property type="match status" value="1"/>
</dbReference>
<dbReference type="InterPro" id="IPR013149">
    <property type="entry name" value="ADH-like_C"/>
</dbReference>
<name>A0ABS6I4X6_9MICC</name>
<gene>
    <name evidence="2" type="ORF">KSW38_10775</name>
</gene>
<dbReference type="Pfam" id="PF00107">
    <property type="entry name" value="ADH_zinc_N"/>
    <property type="match status" value="1"/>
</dbReference>
<dbReference type="SMART" id="SM00829">
    <property type="entry name" value="PKS_ER"/>
    <property type="match status" value="1"/>
</dbReference>
<dbReference type="InterPro" id="IPR051397">
    <property type="entry name" value="Zn-ADH-like_protein"/>
</dbReference>
<reference evidence="2 3" key="1">
    <citation type="submission" date="2021-06" db="EMBL/GenBank/DDBJ databases">
        <authorList>
            <person name="Jeong J.W."/>
        </authorList>
    </citation>
    <scope>NUCLEOTIDE SEQUENCE [LARGE SCALE GENOMIC DNA]</scope>
    <source>
        <strain evidence="2 3">MMS21-TAE1-1</strain>
    </source>
</reference>
<protein>
    <submittedName>
        <fullName evidence="2">Zinc-dependent alcohol dehydrogenase family protein</fullName>
    </submittedName>
</protein>
<sequence length="332" mass="35586">MSRSESAVVFREIGGPEVLAVEAASPRKVSENDVRINVAAFALNRADLMFIHGEHYTIPVFPSRIGSEAVGTVTEIGENVTTFNIGDRVTSIPFFTTTDGVQGTTAVLPADYLTHAPSELSDAEACSVWMQYLTSYFAFAEVANLGPKDTVLVTAAASSAGLGAIEIARALGAKVVATTRSETKRSLLLEAGANEVALVGTDDLGEVINRTTDGKGVRVAFDPVGGESLGTYVDHLAPNAVIFGYGTLSDLQPVIPMAAMCRTQSVFHPYSMFNHVGRADERQRGVDFILERISSGALRPRVDRVFAFDQVLDAYRYMESNEQSGKIVVEVA</sequence>
<dbReference type="EMBL" id="JAHOPC010000005">
    <property type="protein sequence ID" value="MBU8866773.1"/>
    <property type="molecule type" value="Genomic_DNA"/>
</dbReference>
<comment type="caution">
    <text evidence="2">The sequence shown here is derived from an EMBL/GenBank/DDBJ whole genome shotgun (WGS) entry which is preliminary data.</text>
</comment>
<proteinExistence type="predicted"/>
<dbReference type="InterPro" id="IPR020843">
    <property type="entry name" value="ER"/>
</dbReference>
<dbReference type="InterPro" id="IPR013154">
    <property type="entry name" value="ADH-like_N"/>
</dbReference>